<gene>
    <name evidence="3" type="ORF">ACFQPE_07555</name>
</gene>
<feature type="transmembrane region" description="Helical" evidence="2">
    <location>
        <begin position="56"/>
        <end position="74"/>
    </location>
</feature>
<accession>A0ABD6A8B5</accession>
<dbReference type="InterPro" id="IPR058309">
    <property type="entry name" value="DUF7996"/>
</dbReference>
<dbReference type="AlphaFoldDB" id="A0ABD6A8B5"/>
<dbReference type="GeneID" id="79316703"/>
<proteinExistence type="predicted"/>
<keyword evidence="2" id="KW-1133">Transmembrane helix</keyword>
<name>A0ABD6A8B5_9EURY</name>
<organism evidence="3 4">
    <name type="scientific">Halomarina halobia</name>
    <dbReference type="NCBI Taxonomy" id="3033386"/>
    <lineage>
        <taxon>Archaea</taxon>
        <taxon>Methanobacteriati</taxon>
        <taxon>Methanobacteriota</taxon>
        <taxon>Stenosarchaea group</taxon>
        <taxon>Halobacteria</taxon>
        <taxon>Halobacteriales</taxon>
        <taxon>Natronomonadaceae</taxon>
        <taxon>Halomarina</taxon>
    </lineage>
</organism>
<evidence type="ECO:0000256" key="1">
    <source>
        <dbReference type="SAM" id="MobiDB-lite"/>
    </source>
</evidence>
<comment type="caution">
    <text evidence="3">The sequence shown here is derived from an EMBL/GenBank/DDBJ whole genome shotgun (WGS) entry which is preliminary data.</text>
</comment>
<reference evidence="3 4" key="1">
    <citation type="journal article" date="2019" name="Int. J. Syst. Evol. Microbiol.">
        <title>The Global Catalogue of Microorganisms (GCM) 10K type strain sequencing project: providing services to taxonomists for standard genome sequencing and annotation.</title>
        <authorList>
            <consortium name="The Broad Institute Genomics Platform"/>
            <consortium name="The Broad Institute Genome Sequencing Center for Infectious Disease"/>
            <person name="Wu L."/>
            <person name="Ma J."/>
        </authorList>
    </citation>
    <scope>NUCLEOTIDE SEQUENCE [LARGE SCALE GENOMIC DNA]</scope>
    <source>
        <strain evidence="3 4">PSR21</strain>
    </source>
</reference>
<keyword evidence="2" id="KW-0812">Transmembrane</keyword>
<keyword evidence="2" id="KW-0472">Membrane</keyword>
<sequence length="82" mass="8359">MADHATDSTDPESAEESGLVSDRMKLGAAVATLGVVVPGVADYALTTLGAPGLGRIVWALGYGTTVVVLFVLFIRPLDIGGD</sequence>
<evidence type="ECO:0000313" key="4">
    <source>
        <dbReference type="Proteomes" id="UP001596547"/>
    </source>
</evidence>
<protein>
    <submittedName>
        <fullName evidence="3">Uncharacterized protein</fullName>
    </submittedName>
</protein>
<evidence type="ECO:0000256" key="2">
    <source>
        <dbReference type="SAM" id="Phobius"/>
    </source>
</evidence>
<evidence type="ECO:0000313" key="3">
    <source>
        <dbReference type="EMBL" id="MFC7316652.1"/>
    </source>
</evidence>
<dbReference type="Proteomes" id="UP001596547">
    <property type="component" value="Unassembled WGS sequence"/>
</dbReference>
<dbReference type="EMBL" id="JBHTBF010000002">
    <property type="protein sequence ID" value="MFC7316652.1"/>
    <property type="molecule type" value="Genomic_DNA"/>
</dbReference>
<feature type="region of interest" description="Disordered" evidence="1">
    <location>
        <begin position="1"/>
        <end position="20"/>
    </location>
</feature>
<dbReference type="RefSeq" id="WP_276304085.1">
    <property type="nucleotide sequence ID" value="NZ_CP119992.1"/>
</dbReference>
<feature type="transmembrane region" description="Helical" evidence="2">
    <location>
        <begin position="26"/>
        <end position="44"/>
    </location>
</feature>
<keyword evidence="4" id="KW-1185">Reference proteome</keyword>
<dbReference type="Pfam" id="PF25959">
    <property type="entry name" value="DUF7996"/>
    <property type="match status" value="1"/>
</dbReference>